<evidence type="ECO:0008006" key="3">
    <source>
        <dbReference type="Google" id="ProtNLM"/>
    </source>
</evidence>
<accession>A0A3E2NB77</accession>
<gene>
    <name evidence="1" type="ORF">DS742_14680</name>
</gene>
<name>A0A3E2NB77_9FIRM</name>
<dbReference type="PROSITE" id="PS51257">
    <property type="entry name" value="PROKAR_LIPOPROTEIN"/>
    <property type="match status" value="1"/>
</dbReference>
<dbReference type="AlphaFoldDB" id="A0A3E2NB77"/>
<evidence type="ECO:0000313" key="2">
    <source>
        <dbReference type="Proteomes" id="UP000260680"/>
    </source>
</evidence>
<dbReference type="OrthoDB" id="1889591at2"/>
<sequence length="379" mass="43387">MNRKIKGFIVPLIMLCILFLSGCQIRSDQGSTGEYSSSKVQAYNATFDNSALRTYIDIYETKLLYMEMNGPAADFFIYNFQDGSNKKILTVDNFALKGISNALIKNTLYFYVSLYNGDELENSLYAVDFSTDKMVPESKNMYSQKLIPLTNLDNKLVSLQGDYSETGGVKSFMETLDSSKNMVQVRPHTKAEMQDSNKDNRSRQILYITSDEKYLYTIEKSNSGSDMNCFIAKYDTDFSFISETDITDVLKKYEITSGIGSFFVFHNYFSITDYSNNTIVCKFGEGDNQVLLYENDVECVRDYSQPSPYQFLYKRNTNEIYKLDTGTGKIEMQNFSLENDTSSIRDMLSYGEKLLIVKQPDSDSGKESVYLIPQNYEKQ</sequence>
<reference evidence="1 2" key="1">
    <citation type="submission" date="2018-07" db="EMBL/GenBank/DDBJ databases">
        <title>New species, Clostridium PI-S10-A1B.</title>
        <authorList>
            <person name="Krishna G."/>
            <person name="Summeta K."/>
            <person name="Shikha S."/>
            <person name="Prabhu P.B."/>
            <person name="Suresh K."/>
        </authorList>
    </citation>
    <scope>NUCLEOTIDE SEQUENCE [LARGE SCALE GENOMIC DNA]</scope>
    <source>
        <strain evidence="1 2">PI-S10-A1B</strain>
    </source>
</reference>
<dbReference type="Proteomes" id="UP000260680">
    <property type="component" value="Unassembled WGS sequence"/>
</dbReference>
<proteinExistence type="predicted"/>
<protein>
    <recommendedName>
        <fullName evidence="3">Lipoprotein</fullName>
    </recommendedName>
</protein>
<dbReference type="EMBL" id="QOHO01000045">
    <property type="protein sequence ID" value="RFZ78131.1"/>
    <property type="molecule type" value="Genomic_DNA"/>
</dbReference>
<organism evidence="1 2">
    <name type="scientific">Lacrimispora amygdalina</name>
    <dbReference type="NCBI Taxonomy" id="253257"/>
    <lineage>
        <taxon>Bacteria</taxon>
        <taxon>Bacillati</taxon>
        <taxon>Bacillota</taxon>
        <taxon>Clostridia</taxon>
        <taxon>Lachnospirales</taxon>
        <taxon>Lachnospiraceae</taxon>
        <taxon>Lacrimispora</taxon>
    </lineage>
</organism>
<dbReference type="RefSeq" id="WP_117417729.1">
    <property type="nucleotide sequence ID" value="NZ_QOHO01000045.1"/>
</dbReference>
<evidence type="ECO:0000313" key="1">
    <source>
        <dbReference type="EMBL" id="RFZ78131.1"/>
    </source>
</evidence>
<comment type="caution">
    <text evidence="1">The sequence shown here is derived from an EMBL/GenBank/DDBJ whole genome shotgun (WGS) entry which is preliminary data.</text>
</comment>